<gene>
    <name evidence="10" type="ORF">NA2_19768</name>
</gene>
<organism evidence="10 11">
    <name type="scientific">Nitratireductor pacificus pht-3B</name>
    <dbReference type="NCBI Taxonomy" id="391937"/>
    <lineage>
        <taxon>Bacteria</taxon>
        <taxon>Pseudomonadati</taxon>
        <taxon>Pseudomonadota</taxon>
        <taxon>Alphaproteobacteria</taxon>
        <taxon>Hyphomicrobiales</taxon>
        <taxon>Phyllobacteriaceae</taxon>
        <taxon>Nitratireductor</taxon>
    </lineage>
</organism>
<dbReference type="GO" id="GO:0003697">
    <property type="term" value="F:single-stranded DNA binding"/>
    <property type="evidence" value="ECO:0007669"/>
    <property type="project" value="InterPro"/>
</dbReference>
<dbReference type="eggNOG" id="COG2135">
    <property type="taxonomic scope" value="Bacteria"/>
</dbReference>
<evidence type="ECO:0000256" key="7">
    <source>
        <dbReference type="ARBA" id="ARBA00023239"/>
    </source>
</evidence>
<evidence type="ECO:0000256" key="3">
    <source>
        <dbReference type="ARBA" id="ARBA00022763"/>
    </source>
</evidence>
<dbReference type="GO" id="GO:0106300">
    <property type="term" value="P:protein-DNA covalent cross-linking repair"/>
    <property type="evidence" value="ECO:0007669"/>
    <property type="project" value="InterPro"/>
</dbReference>
<comment type="caution">
    <text evidence="10">The sequence shown here is derived from an EMBL/GenBank/DDBJ whole genome shotgun (WGS) entry which is preliminary data.</text>
</comment>
<evidence type="ECO:0000256" key="9">
    <source>
        <dbReference type="SAM" id="MobiDB-lite"/>
    </source>
</evidence>
<dbReference type="Gene3D" id="3.90.1680.20">
    <property type="match status" value="2"/>
</dbReference>
<evidence type="ECO:0000256" key="8">
    <source>
        <dbReference type="RuleBase" id="RU364100"/>
    </source>
</evidence>
<dbReference type="STRING" id="391937.NA2_19768"/>
<keyword evidence="5" id="KW-0190">Covalent protein-DNA linkage</keyword>
<dbReference type="GO" id="GO:0006508">
    <property type="term" value="P:proteolysis"/>
    <property type="evidence" value="ECO:0007669"/>
    <property type="project" value="UniProtKB-KW"/>
</dbReference>
<keyword evidence="7" id="KW-0456">Lyase</keyword>
<evidence type="ECO:0000256" key="6">
    <source>
        <dbReference type="ARBA" id="ARBA00023125"/>
    </source>
</evidence>
<feature type="compositionally biased region" description="Polar residues" evidence="9">
    <location>
        <begin position="63"/>
        <end position="72"/>
    </location>
</feature>
<evidence type="ECO:0000313" key="10">
    <source>
        <dbReference type="EMBL" id="EKF17042.1"/>
    </source>
</evidence>
<dbReference type="InterPro" id="IPR003738">
    <property type="entry name" value="SRAP"/>
</dbReference>
<accession>K2MIQ5</accession>
<evidence type="ECO:0000256" key="4">
    <source>
        <dbReference type="ARBA" id="ARBA00022801"/>
    </source>
</evidence>
<feature type="region of interest" description="Disordered" evidence="9">
    <location>
        <begin position="52"/>
        <end position="73"/>
    </location>
</feature>
<proteinExistence type="inferred from homology"/>
<keyword evidence="6" id="KW-0238">DNA-binding</keyword>
<dbReference type="EC" id="3.4.-.-" evidence="8"/>
<evidence type="ECO:0000256" key="2">
    <source>
        <dbReference type="ARBA" id="ARBA00022670"/>
    </source>
</evidence>
<dbReference type="PANTHER" id="PTHR13604">
    <property type="entry name" value="DC12-RELATED"/>
    <property type="match status" value="1"/>
</dbReference>
<keyword evidence="4 8" id="KW-0378">Hydrolase</keyword>
<keyword evidence="3" id="KW-0227">DNA damage</keyword>
<evidence type="ECO:0000256" key="1">
    <source>
        <dbReference type="ARBA" id="ARBA00008136"/>
    </source>
</evidence>
<dbReference type="GO" id="GO:0016829">
    <property type="term" value="F:lyase activity"/>
    <property type="evidence" value="ECO:0007669"/>
    <property type="project" value="UniProtKB-KW"/>
</dbReference>
<evidence type="ECO:0000256" key="5">
    <source>
        <dbReference type="ARBA" id="ARBA00023124"/>
    </source>
</evidence>
<reference evidence="10 11" key="1">
    <citation type="journal article" date="2012" name="J. Bacteriol.">
        <title>Genome Sequence of Nitratireductor pacificus Type Strain pht-3B.</title>
        <authorList>
            <person name="Lai Q."/>
            <person name="Li G."/>
            <person name="Shao Z."/>
        </authorList>
    </citation>
    <scope>NUCLEOTIDE SEQUENCE [LARGE SCALE GENOMIC DNA]</scope>
    <source>
        <strain evidence="11">pht-3B</strain>
    </source>
</reference>
<dbReference type="EMBL" id="AMRM01000030">
    <property type="protein sequence ID" value="EKF17042.1"/>
    <property type="molecule type" value="Genomic_DNA"/>
</dbReference>
<name>K2MIQ5_9HYPH</name>
<protein>
    <recommendedName>
        <fullName evidence="8">Abasic site processing protein</fullName>
        <ecNumber evidence="8">3.4.-.-</ecNumber>
    </recommendedName>
</protein>
<comment type="similarity">
    <text evidence="1 8">Belongs to the SOS response-associated peptidase family.</text>
</comment>
<dbReference type="AlphaFoldDB" id="K2MIQ5"/>
<keyword evidence="11" id="KW-1185">Reference proteome</keyword>
<dbReference type="Pfam" id="PF02586">
    <property type="entry name" value="SRAP"/>
    <property type="match status" value="1"/>
</dbReference>
<dbReference type="PATRIC" id="fig|391937.3.peg.4055"/>
<dbReference type="SUPFAM" id="SSF143081">
    <property type="entry name" value="BB1717-like"/>
    <property type="match status" value="1"/>
</dbReference>
<sequence>MTSTRQAIRDFVRTTREYQFNEPSLQVYPNYHAPIVRVGEDGERELVRARWGLPTPDEHAGKNHNSGTTNVRNPHFKHWAQWTGVEHRCLVPATSFAEPNPAAKEEGQRVPNAWFALNEERPLFVFAGLWTPWHGKRMAREDPADHEVYAFLTTKPNSVVKPIHDKAMPVILTTSDEMDAWLRAPWNEAKALQRPLPDDQLTIVDKPDVPE</sequence>
<dbReference type="PANTHER" id="PTHR13604:SF0">
    <property type="entry name" value="ABASIC SITE PROCESSING PROTEIN HMCES"/>
    <property type="match status" value="1"/>
</dbReference>
<dbReference type="GO" id="GO:0008233">
    <property type="term" value="F:peptidase activity"/>
    <property type="evidence" value="ECO:0007669"/>
    <property type="project" value="UniProtKB-KW"/>
</dbReference>
<keyword evidence="2 8" id="KW-0645">Protease</keyword>
<dbReference type="Proteomes" id="UP000006786">
    <property type="component" value="Unassembled WGS sequence"/>
</dbReference>
<evidence type="ECO:0000313" key="11">
    <source>
        <dbReference type="Proteomes" id="UP000006786"/>
    </source>
</evidence>
<dbReference type="InterPro" id="IPR036590">
    <property type="entry name" value="SRAP-like"/>
</dbReference>